<evidence type="ECO:0000256" key="1">
    <source>
        <dbReference type="SAM" id="Coils"/>
    </source>
</evidence>
<keyword evidence="1" id="KW-0175">Coiled coil</keyword>
<organism evidence="2 3">
    <name type="scientific">Ranitomeya imitator</name>
    <name type="common">mimic poison frog</name>
    <dbReference type="NCBI Taxonomy" id="111125"/>
    <lineage>
        <taxon>Eukaryota</taxon>
        <taxon>Metazoa</taxon>
        <taxon>Chordata</taxon>
        <taxon>Craniata</taxon>
        <taxon>Vertebrata</taxon>
        <taxon>Euteleostomi</taxon>
        <taxon>Amphibia</taxon>
        <taxon>Batrachia</taxon>
        <taxon>Anura</taxon>
        <taxon>Neobatrachia</taxon>
        <taxon>Hyloidea</taxon>
        <taxon>Dendrobatidae</taxon>
        <taxon>Dendrobatinae</taxon>
        <taxon>Ranitomeya</taxon>
    </lineage>
</organism>
<accession>A0ABN9M0U0</accession>
<name>A0ABN9M0U0_9NEOB</name>
<dbReference type="Proteomes" id="UP001176940">
    <property type="component" value="Unassembled WGS sequence"/>
</dbReference>
<reference evidence="2" key="1">
    <citation type="submission" date="2023-07" db="EMBL/GenBank/DDBJ databases">
        <authorList>
            <person name="Stuckert A."/>
        </authorList>
    </citation>
    <scope>NUCLEOTIDE SEQUENCE</scope>
</reference>
<protein>
    <submittedName>
        <fullName evidence="2">Uncharacterized protein</fullName>
    </submittedName>
</protein>
<comment type="caution">
    <text evidence="2">The sequence shown here is derived from an EMBL/GenBank/DDBJ whole genome shotgun (WGS) entry which is preliminary data.</text>
</comment>
<gene>
    <name evidence="2" type="ORF">RIMI_LOCUS15044110</name>
</gene>
<evidence type="ECO:0000313" key="3">
    <source>
        <dbReference type="Proteomes" id="UP001176940"/>
    </source>
</evidence>
<feature type="coiled-coil region" evidence="1">
    <location>
        <begin position="61"/>
        <end position="88"/>
    </location>
</feature>
<sequence length="141" mass="15645">MADTMTPSLRILAGSDNPGESGTKLLDRASAFTFLEPGRVVETSYYLWGADEMKEKTSSKIGKIEQELQAACDKIASLESDMKFVQKELQGVILLEDVIAEVEREAQEDTTVVIPSMLCLAKLFHSIATVDDKHVYTEVMR</sequence>
<dbReference type="EMBL" id="CAUEEQ010039802">
    <property type="protein sequence ID" value="CAJ0955187.1"/>
    <property type="molecule type" value="Genomic_DNA"/>
</dbReference>
<evidence type="ECO:0000313" key="2">
    <source>
        <dbReference type="EMBL" id="CAJ0955187.1"/>
    </source>
</evidence>
<keyword evidence="3" id="KW-1185">Reference proteome</keyword>
<proteinExistence type="predicted"/>